<gene>
    <name evidence="1" type="ORF">B4088_0835</name>
</gene>
<evidence type="ECO:0000313" key="2">
    <source>
        <dbReference type="Proteomes" id="UP000076482"/>
    </source>
</evidence>
<comment type="caution">
    <text evidence="1">The sequence shown here is derived from an EMBL/GenBank/DDBJ whole genome shotgun (WGS) entry which is preliminary data.</text>
</comment>
<evidence type="ECO:0000313" key="1">
    <source>
        <dbReference type="EMBL" id="KZD71521.1"/>
    </source>
</evidence>
<reference evidence="1 2" key="1">
    <citation type="submission" date="2015-09" db="EMBL/GenBank/DDBJ databases">
        <title>Bacillus cereus food isolates.</title>
        <authorList>
            <person name="Boekhorst J."/>
        </authorList>
    </citation>
    <scope>NUCLEOTIDE SEQUENCE [LARGE SCALE GENOMIC DNA]</scope>
    <source>
        <strain evidence="1 2">B4088</strain>
    </source>
</reference>
<organism evidence="1 2">
    <name type="scientific">Bacillus cereus</name>
    <dbReference type="NCBI Taxonomy" id="1396"/>
    <lineage>
        <taxon>Bacteria</taxon>
        <taxon>Bacillati</taxon>
        <taxon>Bacillota</taxon>
        <taxon>Bacilli</taxon>
        <taxon>Bacillales</taxon>
        <taxon>Bacillaceae</taxon>
        <taxon>Bacillus</taxon>
        <taxon>Bacillus cereus group</taxon>
    </lineage>
</organism>
<sequence>MFCFLVKLMWFLYPIDIKEEGGIEYKRSNAQYEKKTQ</sequence>
<name>A0A164QJA7_BACCE</name>
<protein>
    <submittedName>
        <fullName evidence="1">Uncharacterized protein</fullName>
    </submittedName>
</protein>
<dbReference type="AlphaFoldDB" id="A0A164QJA7"/>
<dbReference type="PATRIC" id="fig|1396.535.peg.2878"/>
<dbReference type="Proteomes" id="UP000076482">
    <property type="component" value="Unassembled WGS sequence"/>
</dbReference>
<accession>A0A164QJA7</accession>
<dbReference type="EMBL" id="LJKE01000018">
    <property type="protein sequence ID" value="KZD71521.1"/>
    <property type="molecule type" value="Genomic_DNA"/>
</dbReference>
<proteinExistence type="predicted"/>